<accession>A0A6J5UX00</accession>
<evidence type="ECO:0000313" key="3">
    <source>
        <dbReference type="Proteomes" id="UP000507222"/>
    </source>
</evidence>
<protein>
    <recommendedName>
        <fullName evidence="1">Sacsin/Nov domain-containing protein</fullName>
    </recommendedName>
</protein>
<feature type="domain" description="Sacsin/Nov" evidence="1">
    <location>
        <begin position="30"/>
        <end position="149"/>
    </location>
</feature>
<organism evidence="2 3">
    <name type="scientific">Prunus armeniaca</name>
    <name type="common">Apricot</name>
    <name type="synonym">Armeniaca vulgaris</name>
    <dbReference type="NCBI Taxonomy" id="36596"/>
    <lineage>
        <taxon>Eukaryota</taxon>
        <taxon>Viridiplantae</taxon>
        <taxon>Streptophyta</taxon>
        <taxon>Embryophyta</taxon>
        <taxon>Tracheophyta</taxon>
        <taxon>Spermatophyta</taxon>
        <taxon>Magnoliopsida</taxon>
        <taxon>eudicotyledons</taxon>
        <taxon>Gunneridae</taxon>
        <taxon>Pentapetalae</taxon>
        <taxon>rosids</taxon>
        <taxon>fabids</taxon>
        <taxon>Rosales</taxon>
        <taxon>Rosaceae</taxon>
        <taxon>Amygdaloideae</taxon>
        <taxon>Amygdaleae</taxon>
        <taxon>Prunus</taxon>
    </lineage>
</organism>
<gene>
    <name evidence="2" type="ORF">CURHAP_LOCUS33286</name>
</gene>
<evidence type="ECO:0000313" key="2">
    <source>
        <dbReference type="EMBL" id="CAB4280443.1"/>
    </source>
</evidence>
<proteinExistence type="predicted"/>
<dbReference type="PANTHER" id="PTHR32387">
    <property type="entry name" value="WU:FJ29H11"/>
    <property type="match status" value="1"/>
</dbReference>
<sequence>MQMATPKEHVEEIRKKKFSIGAEAINPLTEDLHQAVKNLSAELYAKDVHFLMELVQNAEDNEYAEVVDPSLELLITSRDITGTGAPATLLVFNNEKGFSHKNIESICSVGRSTKKGNRKRGYIGEKGIGFKSVFLITAHPYVFSNGYQIRFSEDPCVHCNLGYIVPEWVDTNPNLSDIKQLYGSASALPTTTLILPLKPDKVQAVQQQLSSIHPEVLLFLSKIKKLSVREDNEDPSLNTVSAIEIASETDFVTRKNIDAQSYTLHLSAEESGNVFENECGYYMWKQKFPVKQECRVERRMEVDEWVITLAFPIGERLRRGMNTSSGIYAFLPTEMVTNFPFIIQADFLLASSRETILLDNKWNKGILDCVPTAFVNAFISLVRSIVDAPVSSLPHMFKFLPVQSSSYEELNVVRESIKAKIVEESIVPSEPHKEQKFFYKPREVGRLMPDFWNILRNAEDQGVSLINLSSHGRYVLSYSFDKVEYDHILSFLGVEPVDNEWYAKCIQGTSNLVTGVSDVVYLELLLFIADNWGSKFCRSSIKNISLIKCVGNGIKSLCSISAIQNSRSKVCLSINSCHVSWLIDWNCEFISVASLLFMPKITQEAIWSCSRKETLVKWLSDQVKVCSVSLYEYAVDLFDKSLNERKLVIAIAHFLYQSLCKSYISDREVDKLCGIMPLVDKYGSIIKYRAGVIVPANGSKWAGLTDSNVWRKEGYVELREDYLDSGRFAGNFTPQKKLLEFLKVHAGALDVPYISAPSDGISSLSAQLTKQNAFLLLDWIHHLMYQGVRIPQKFLTCIKDGGWLKVTLNGSSGVRPPSQSFLLKSSWGNILQDGSVFVDIPLIDQSYYGERINSYKDELKKIGVRFEYAEACEYMGKHLMSLASSSTLTRDNVLSVLRFIKFLRDKYLSPDDFICSIKEGQWLKTSLGFKSPVGSVLSDKEWEIASKVSDIPFIDKAFYGGEICKFKTELELLGVVVSISKSYQLIIDNLKSPSRLTSLPAEAVLLMLECMQLSSSSEKLVRALKETKCLKTTVGYKSPKECFLPQVEWGCILQVFSGLPLIDHNFYGKGIYSYRNELKKTGVVVDFDEAAKVFALYFRQYASSASITKENVASFLSCYRTLKGTPFKLSADLKSCIREVKWLRTRLGDYRSPKECILFCSDWESISPICLLPFIDDSDTCYGKKIHEYNQELKSLGVVVEFKDGVKFVPSCLYLPQNPSSISRENALALLDCIHILLEEKDYSFPDVFTKKVSQAWLKAHDGYKPPSKCLLFDSEFGKYLRQTDGPFIDEEFYGSKITTYRKELSAIRVIVEVDKGCPLIASQLALHDELSTFVRVYSYLSEFKWEPDSKADKRIWFPKGNQNGEWVNPEECVIYDKDELFGLQLTVLEKYFEHNLLVFFSRAYGVKSCPSIEDYCRLWKVWENFESGLLQDQCCKFWGYVSKHWNSKTEKTLAEALVKVPINSGSAGILLCNKEDVFIADDLQLQYLFEQSSHQVFVWYPQPSLASLPRNKLLEIYREIGVRTISESVQKEELFLVNDVELQLIPTEKLIGKALLRLILGFLACPPIKMEAEKRQKAVRGLANVAVVETSEPITVSYDLPLSSGKILNVRGSRKVRWDREDSKIFTEKMDRSGGYKSIIEFATYFSEAISEFVLWEIPDHIHALSGLIKLAFVLNLDEEAVTFLMKSNNLQIFVEDEEFLNSAYHSE</sequence>
<dbReference type="Proteomes" id="UP000507222">
    <property type="component" value="Unassembled WGS sequence"/>
</dbReference>
<dbReference type="InterPro" id="IPR036890">
    <property type="entry name" value="HATPase_C_sf"/>
</dbReference>
<reference evidence="2 3" key="1">
    <citation type="submission" date="2020-05" db="EMBL/GenBank/DDBJ databases">
        <authorList>
            <person name="Campoy J."/>
            <person name="Schneeberger K."/>
            <person name="Spophaly S."/>
        </authorList>
    </citation>
    <scope>NUCLEOTIDE SEQUENCE [LARGE SCALE GENOMIC DNA]</scope>
    <source>
        <strain evidence="2">PruArmRojPasFocal</strain>
    </source>
</reference>
<dbReference type="InterPro" id="IPR052957">
    <property type="entry name" value="Auxin_embryo_med"/>
</dbReference>
<dbReference type="NCBIfam" id="NF047352">
    <property type="entry name" value="P_loop_sacsin"/>
    <property type="match status" value="1"/>
</dbReference>
<dbReference type="PANTHER" id="PTHR32387:SF3">
    <property type="entry name" value="ATP_DNA BINDING PROTEIN"/>
    <property type="match status" value="1"/>
</dbReference>
<dbReference type="EMBL" id="CAEKDK010000005">
    <property type="protein sequence ID" value="CAB4280443.1"/>
    <property type="molecule type" value="Genomic_DNA"/>
</dbReference>
<dbReference type="InterPro" id="IPR058210">
    <property type="entry name" value="SACS/Nov_dom"/>
</dbReference>
<dbReference type="SUPFAM" id="SSF55874">
    <property type="entry name" value="ATPase domain of HSP90 chaperone/DNA topoisomerase II/histidine kinase"/>
    <property type="match status" value="1"/>
</dbReference>
<evidence type="ECO:0000259" key="1">
    <source>
        <dbReference type="Pfam" id="PF25794"/>
    </source>
</evidence>
<name>A0A6J5UX00_PRUAR</name>
<dbReference type="Gene3D" id="3.30.565.10">
    <property type="entry name" value="Histidine kinase-like ATPase, C-terminal domain"/>
    <property type="match status" value="1"/>
</dbReference>
<dbReference type="Pfam" id="PF25794">
    <property type="entry name" value="SACS"/>
    <property type="match status" value="1"/>
</dbReference>